<dbReference type="PRINTS" id="PR00385">
    <property type="entry name" value="P450"/>
</dbReference>
<feature type="binding site" description="axial binding residue" evidence="9">
    <location>
        <position position="501"/>
    </location>
    <ligand>
        <name>heme</name>
        <dbReference type="ChEBI" id="CHEBI:30413"/>
    </ligand>
    <ligandPart>
        <name>Fe</name>
        <dbReference type="ChEBI" id="CHEBI:18248"/>
    </ligandPart>
</feature>
<keyword evidence="3 11" id="KW-0812">Transmembrane</keyword>
<proteinExistence type="inferred from homology"/>
<keyword evidence="4 9" id="KW-0479">Metal-binding</keyword>
<reference evidence="12 13" key="1">
    <citation type="submission" date="2017-09" db="EMBL/GenBank/DDBJ databases">
        <authorList>
            <consortium name="International Durum Wheat Genome Sequencing Consortium (IDWGSC)"/>
            <person name="Milanesi L."/>
        </authorList>
    </citation>
    <scope>NUCLEOTIDE SEQUENCE [LARGE SCALE GENOMIC DNA]</scope>
    <source>
        <strain evidence="13">cv. Svevo</strain>
    </source>
</reference>
<accession>A0A9R0VH13</accession>
<evidence type="ECO:0000256" key="1">
    <source>
        <dbReference type="ARBA" id="ARBA00010617"/>
    </source>
</evidence>
<keyword evidence="13" id="KW-1185">Reference proteome</keyword>
<keyword evidence="6 10" id="KW-0560">Oxidoreductase</keyword>
<dbReference type="PANTHER" id="PTHR47954:SF3">
    <property type="entry name" value="OS12G0640200 PROTEIN"/>
    <property type="match status" value="1"/>
</dbReference>
<evidence type="ECO:0000256" key="4">
    <source>
        <dbReference type="ARBA" id="ARBA00022723"/>
    </source>
</evidence>
<dbReference type="Proteomes" id="UP000324705">
    <property type="component" value="Chromosome 3A"/>
</dbReference>
<organism evidence="12 13">
    <name type="scientific">Triticum turgidum subsp. durum</name>
    <name type="common">Durum wheat</name>
    <name type="synonym">Triticum durum</name>
    <dbReference type="NCBI Taxonomy" id="4567"/>
    <lineage>
        <taxon>Eukaryota</taxon>
        <taxon>Viridiplantae</taxon>
        <taxon>Streptophyta</taxon>
        <taxon>Embryophyta</taxon>
        <taxon>Tracheophyta</taxon>
        <taxon>Spermatophyta</taxon>
        <taxon>Magnoliopsida</taxon>
        <taxon>Liliopsida</taxon>
        <taxon>Poales</taxon>
        <taxon>Poaceae</taxon>
        <taxon>BOP clade</taxon>
        <taxon>Pooideae</taxon>
        <taxon>Triticodae</taxon>
        <taxon>Triticeae</taxon>
        <taxon>Triticinae</taxon>
        <taxon>Triticum</taxon>
    </lineage>
</organism>
<evidence type="ECO:0000256" key="11">
    <source>
        <dbReference type="SAM" id="Phobius"/>
    </source>
</evidence>
<evidence type="ECO:0000256" key="2">
    <source>
        <dbReference type="ARBA" id="ARBA00022617"/>
    </source>
</evidence>
<dbReference type="Gramene" id="TRITD3Av1G020720.1">
    <property type="protein sequence ID" value="TRITD3Av1G020720.1"/>
    <property type="gene ID" value="TRITD3Av1G020720"/>
</dbReference>
<dbReference type="SUPFAM" id="SSF48264">
    <property type="entry name" value="Cytochrome P450"/>
    <property type="match status" value="1"/>
</dbReference>
<evidence type="ECO:0000256" key="5">
    <source>
        <dbReference type="ARBA" id="ARBA00022989"/>
    </source>
</evidence>
<dbReference type="InterPro" id="IPR017972">
    <property type="entry name" value="Cyt_P450_CS"/>
</dbReference>
<evidence type="ECO:0000256" key="8">
    <source>
        <dbReference type="ARBA" id="ARBA00023033"/>
    </source>
</evidence>
<dbReference type="GO" id="GO:0020037">
    <property type="term" value="F:heme binding"/>
    <property type="evidence" value="ECO:0007669"/>
    <property type="project" value="InterPro"/>
</dbReference>
<dbReference type="OMA" id="YGMASME"/>
<dbReference type="GO" id="GO:0016705">
    <property type="term" value="F:oxidoreductase activity, acting on paired donors, with incorporation or reduction of molecular oxygen"/>
    <property type="evidence" value="ECO:0007669"/>
    <property type="project" value="InterPro"/>
</dbReference>
<dbReference type="Pfam" id="PF00067">
    <property type="entry name" value="p450"/>
    <property type="match status" value="1"/>
</dbReference>
<dbReference type="InterPro" id="IPR036396">
    <property type="entry name" value="Cyt_P450_sf"/>
</dbReference>
<evidence type="ECO:0000313" key="12">
    <source>
        <dbReference type="EMBL" id="VAH56844.1"/>
    </source>
</evidence>
<dbReference type="PROSITE" id="PS00086">
    <property type="entry name" value="CYTOCHROME_P450"/>
    <property type="match status" value="1"/>
</dbReference>
<dbReference type="GO" id="GO:0005506">
    <property type="term" value="F:iron ion binding"/>
    <property type="evidence" value="ECO:0007669"/>
    <property type="project" value="InterPro"/>
</dbReference>
<dbReference type="Gene3D" id="1.10.630.10">
    <property type="entry name" value="Cytochrome P450"/>
    <property type="match status" value="1"/>
</dbReference>
<evidence type="ECO:0000313" key="13">
    <source>
        <dbReference type="Proteomes" id="UP000324705"/>
    </source>
</evidence>
<dbReference type="PRINTS" id="PR00463">
    <property type="entry name" value="EP450I"/>
</dbReference>
<dbReference type="AlphaFoldDB" id="A0A9R0VH13"/>
<evidence type="ECO:0008006" key="14">
    <source>
        <dbReference type="Google" id="ProtNLM"/>
    </source>
</evidence>
<keyword evidence="2 9" id="KW-0349">Heme</keyword>
<keyword evidence="5 11" id="KW-1133">Transmembrane helix</keyword>
<feature type="transmembrane region" description="Helical" evidence="11">
    <location>
        <begin position="62"/>
        <end position="82"/>
    </location>
</feature>
<evidence type="ECO:0000256" key="10">
    <source>
        <dbReference type="RuleBase" id="RU000461"/>
    </source>
</evidence>
<evidence type="ECO:0000256" key="7">
    <source>
        <dbReference type="ARBA" id="ARBA00023004"/>
    </source>
</evidence>
<evidence type="ECO:0000256" key="3">
    <source>
        <dbReference type="ARBA" id="ARBA00022692"/>
    </source>
</evidence>
<dbReference type="InterPro" id="IPR002401">
    <property type="entry name" value="Cyt_P450_E_grp-I"/>
</dbReference>
<dbReference type="CDD" id="cd11072">
    <property type="entry name" value="CYP71-like"/>
    <property type="match status" value="1"/>
</dbReference>
<comment type="similarity">
    <text evidence="1 10">Belongs to the cytochrome P450 family.</text>
</comment>
<keyword evidence="7 9" id="KW-0408">Iron</keyword>
<dbReference type="InterPro" id="IPR001128">
    <property type="entry name" value="Cyt_P450"/>
</dbReference>
<evidence type="ECO:0000256" key="9">
    <source>
        <dbReference type="PIRSR" id="PIRSR602401-1"/>
    </source>
</evidence>
<gene>
    <name evidence="12" type="ORF">TRITD_3Av1G020720</name>
</gene>
<name>A0A9R0VH13_TRITD</name>
<sequence>MPFCRHGHGGLCCRLYVCAYLSNPITQGGQYCACIRSGYKKSHEPEEHSQHNIMVLTMDDDLVYLCSALVVSVLAIAAVQLLKPRPRLPPGPLNLPVIGSAHRLVNALPHRTMRELAGVYGPLMYLRVGHVPVVVVTSKEVAREILKTHDAIFATRPKLMSGDIVAYGSTDLLFCPTPGDYFRKLRKLCVQEILSNDRIRSFQDVREDEVRSLVEDIRAAGPSAPLDLSRKIYKLTNGIVSRAAFGMKSSKAEDFVAAIKHSFVYSTGFSIPDLFPGFTGILSFLTGMRRNLEGVRDTIDGILEEIIDEREKILKSGRSTASEKNLVEVLLGLIGNEDFGFPITRSTVKAVVLDIFAGGTETSGTSMEWAMSELMMNPKVMRKLQGEIREAFRGKEFISETDLRASGSCIKYLGLVIKETFRLHPPAPILVPRESTEACEINGYVIPAKTRVIINSWAIMRDPQYWEDAEEFRPERFEGSRMDFHGGCFEYTPFGSGKRMCPGFNYGMASMELTLVQLLHSFDWSLPEGVDRLDMTETVSLSLTRKTHLMLRAVPHAPPPSS</sequence>
<evidence type="ECO:0000256" key="6">
    <source>
        <dbReference type="ARBA" id="ARBA00023002"/>
    </source>
</evidence>
<dbReference type="FunFam" id="1.10.630.10:FF:000043">
    <property type="entry name" value="Cytochrome P450 99A2"/>
    <property type="match status" value="1"/>
</dbReference>
<dbReference type="EMBL" id="LT934115">
    <property type="protein sequence ID" value="VAH56844.1"/>
    <property type="molecule type" value="Genomic_DNA"/>
</dbReference>
<dbReference type="GO" id="GO:0004497">
    <property type="term" value="F:monooxygenase activity"/>
    <property type="evidence" value="ECO:0007669"/>
    <property type="project" value="UniProtKB-KW"/>
</dbReference>
<comment type="cofactor">
    <cofactor evidence="9">
        <name>heme</name>
        <dbReference type="ChEBI" id="CHEBI:30413"/>
    </cofactor>
</comment>
<keyword evidence="11" id="KW-0472">Membrane</keyword>
<protein>
    <recommendedName>
        <fullName evidence="14">Cytochrome P450</fullName>
    </recommendedName>
</protein>
<dbReference type="PANTHER" id="PTHR47954">
    <property type="entry name" value="OS09G0275400 PROTEIN-RELATED"/>
    <property type="match status" value="1"/>
</dbReference>
<keyword evidence="8 10" id="KW-0503">Monooxygenase</keyword>